<name>A0A0G1PK12_9BACT</name>
<comment type="caution">
    <text evidence="3">The sequence shown here is derived from an EMBL/GenBank/DDBJ whole genome shotgun (WGS) entry which is preliminary data.</text>
</comment>
<accession>A0A0G1PK12</accession>
<protein>
    <submittedName>
        <fullName evidence="3">Uncharacterized protein</fullName>
    </submittedName>
</protein>
<dbReference type="EMBL" id="LCMI01000006">
    <property type="protein sequence ID" value="KKU33139.1"/>
    <property type="molecule type" value="Genomic_DNA"/>
</dbReference>
<organism evidence="3 4">
    <name type="scientific">Candidatus Collierbacteria bacterium GW2011_GWA2_46_26</name>
    <dbReference type="NCBI Taxonomy" id="1618381"/>
    <lineage>
        <taxon>Bacteria</taxon>
        <taxon>Candidatus Collieribacteriota</taxon>
    </lineage>
</organism>
<feature type="transmembrane region" description="Helical" evidence="2">
    <location>
        <begin position="79"/>
        <end position="97"/>
    </location>
</feature>
<sequence>MPFNWPGRRDEDFTHHEDFSHELLGHNSSKPKPIETEPTPETKPEKQPQFSWVAFVVMIISIGLALLVGMIIPGILDEYIAMFIITTLYGFAQAHGFKAPKK</sequence>
<evidence type="ECO:0000256" key="2">
    <source>
        <dbReference type="SAM" id="Phobius"/>
    </source>
</evidence>
<keyword evidence="2" id="KW-0812">Transmembrane</keyword>
<feature type="transmembrane region" description="Helical" evidence="2">
    <location>
        <begin position="52"/>
        <end position="73"/>
    </location>
</feature>
<feature type="compositionally biased region" description="Basic and acidic residues" evidence="1">
    <location>
        <begin position="32"/>
        <end position="46"/>
    </location>
</feature>
<evidence type="ECO:0000313" key="4">
    <source>
        <dbReference type="Proteomes" id="UP000034794"/>
    </source>
</evidence>
<evidence type="ECO:0000313" key="3">
    <source>
        <dbReference type="EMBL" id="KKU33139.1"/>
    </source>
</evidence>
<proteinExistence type="predicted"/>
<reference evidence="3 4" key="1">
    <citation type="journal article" date="2015" name="Nature">
        <title>rRNA introns, odd ribosomes, and small enigmatic genomes across a large radiation of phyla.</title>
        <authorList>
            <person name="Brown C.T."/>
            <person name="Hug L.A."/>
            <person name="Thomas B.C."/>
            <person name="Sharon I."/>
            <person name="Castelle C.J."/>
            <person name="Singh A."/>
            <person name="Wilkins M.J."/>
            <person name="Williams K.H."/>
            <person name="Banfield J.F."/>
        </authorList>
    </citation>
    <scope>NUCLEOTIDE SEQUENCE [LARGE SCALE GENOMIC DNA]</scope>
</reference>
<evidence type="ECO:0000256" key="1">
    <source>
        <dbReference type="SAM" id="MobiDB-lite"/>
    </source>
</evidence>
<gene>
    <name evidence="3" type="ORF">UX47_C0006G0110</name>
</gene>
<keyword evidence="2" id="KW-0472">Membrane</keyword>
<dbReference type="Proteomes" id="UP000034794">
    <property type="component" value="Unassembled WGS sequence"/>
</dbReference>
<dbReference type="AlphaFoldDB" id="A0A0G1PK12"/>
<keyword evidence="2" id="KW-1133">Transmembrane helix</keyword>
<feature type="region of interest" description="Disordered" evidence="1">
    <location>
        <begin position="20"/>
        <end position="47"/>
    </location>
</feature>